<sequence length="130" mass="14049">MADDIKENAMSGGTPKRLRGLDANGNSISPTLTEVAKALPKRDEFNIEIEAGEIYSLNVGSYNTLFVYYTSSAGVGCMVLLGWISTYIIGDDRFSNIDNANKICIYNTGLGKYAIKNGLSSSIILKINVV</sequence>
<evidence type="ECO:0000256" key="1">
    <source>
        <dbReference type="SAM" id="Phobius"/>
    </source>
</evidence>
<proteinExistence type="predicted"/>
<dbReference type="EMBL" id="BK032744">
    <property type="protein sequence ID" value="DAF57975.1"/>
    <property type="molecule type" value="Genomic_DNA"/>
</dbReference>
<keyword evidence="1" id="KW-0812">Transmembrane</keyword>
<keyword evidence="1" id="KW-0472">Membrane</keyword>
<reference evidence="2" key="1">
    <citation type="journal article" date="2021" name="Proc. Natl. Acad. Sci. U.S.A.">
        <title>A Catalog of Tens of Thousands of Viruses from Human Metagenomes Reveals Hidden Associations with Chronic Diseases.</title>
        <authorList>
            <person name="Tisza M.J."/>
            <person name="Buck C.B."/>
        </authorList>
    </citation>
    <scope>NUCLEOTIDE SEQUENCE</scope>
    <source>
        <strain evidence="2">Ctfbh2</strain>
    </source>
</reference>
<evidence type="ECO:0000313" key="2">
    <source>
        <dbReference type="EMBL" id="DAF57975.1"/>
    </source>
</evidence>
<accession>A0A8S5T4R8</accession>
<organism evidence="2">
    <name type="scientific">Siphoviridae sp. ctfbh2</name>
    <dbReference type="NCBI Taxonomy" id="2827909"/>
    <lineage>
        <taxon>Viruses</taxon>
        <taxon>Duplodnaviria</taxon>
        <taxon>Heunggongvirae</taxon>
        <taxon>Uroviricota</taxon>
        <taxon>Caudoviricetes</taxon>
    </lineage>
</organism>
<name>A0A8S5T4R8_9CAUD</name>
<feature type="transmembrane region" description="Helical" evidence="1">
    <location>
        <begin position="66"/>
        <end position="89"/>
    </location>
</feature>
<protein>
    <submittedName>
        <fullName evidence="2">Uncharacterized protein</fullName>
    </submittedName>
</protein>
<keyword evidence="1" id="KW-1133">Transmembrane helix</keyword>